<dbReference type="RefSeq" id="WP_133701057.1">
    <property type="nucleotide sequence ID" value="NZ_SNXS01000003.1"/>
</dbReference>
<dbReference type="AlphaFoldDB" id="A0A4R6QNU4"/>
<keyword evidence="2" id="KW-1185">Reference proteome</keyword>
<sequence>MKYLILLLVIGVVALLLGFKRRTPPPVRRDDETKKKALTMVSCAECGLHLPVAEALPGRGGHFCSAEHRNAFEARQGGVQ</sequence>
<protein>
    <submittedName>
        <fullName evidence="1">Uncharacterized protein</fullName>
    </submittedName>
</protein>
<dbReference type="InterPro" id="IPR049708">
    <property type="entry name" value="PP0621-like"/>
</dbReference>
<accession>A0A4R6QNU4</accession>
<evidence type="ECO:0000313" key="1">
    <source>
        <dbReference type="EMBL" id="TDP71271.1"/>
    </source>
</evidence>
<dbReference type="EMBL" id="SNXS01000003">
    <property type="protein sequence ID" value="TDP71271.1"/>
    <property type="molecule type" value="Genomic_DNA"/>
</dbReference>
<gene>
    <name evidence="1" type="ORF">DES47_103252</name>
</gene>
<dbReference type="NCBIfam" id="NF041023">
    <property type="entry name" value="PP0621_fam"/>
    <property type="match status" value="1"/>
</dbReference>
<dbReference type="InParanoid" id="A0A4R6QNU4"/>
<reference evidence="1 2" key="1">
    <citation type="submission" date="2019-03" db="EMBL/GenBank/DDBJ databases">
        <title>Genomic Encyclopedia of Type Strains, Phase IV (KMG-IV): sequencing the most valuable type-strain genomes for metagenomic binning, comparative biology and taxonomic classification.</title>
        <authorList>
            <person name="Goeker M."/>
        </authorList>
    </citation>
    <scope>NUCLEOTIDE SEQUENCE [LARGE SCALE GENOMIC DNA]</scope>
    <source>
        <strain evidence="1 2">DSM 16998</strain>
    </source>
</reference>
<dbReference type="Proteomes" id="UP000295361">
    <property type="component" value="Unassembled WGS sequence"/>
</dbReference>
<proteinExistence type="predicted"/>
<evidence type="ECO:0000313" key="2">
    <source>
        <dbReference type="Proteomes" id="UP000295361"/>
    </source>
</evidence>
<dbReference type="OrthoDB" id="9814432at2"/>
<name>A0A4R6QNU4_9BURK</name>
<comment type="caution">
    <text evidence="1">The sequence shown here is derived from an EMBL/GenBank/DDBJ whole genome shotgun (WGS) entry which is preliminary data.</text>
</comment>
<organism evidence="1 2">
    <name type="scientific">Roseateles toxinivorans</name>
    <dbReference type="NCBI Taxonomy" id="270368"/>
    <lineage>
        <taxon>Bacteria</taxon>
        <taxon>Pseudomonadati</taxon>
        <taxon>Pseudomonadota</taxon>
        <taxon>Betaproteobacteria</taxon>
        <taxon>Burkholderiales</taxon>
        <taxon>Sphaerotilaceae</taxon>
        <taxon>Roseateles</taxon>
    </lineage>
</organism>